<feature type="transmembrane region" description="Helical" evidence="1">
    <location>
        <begin position="182"/>
        <end position="203"/>
    </location>
</feature>
<dbReference type="PANTHER" id="PTHR20992">
    <property type="entry name" value="AT15442P-RELATED"/>
    <property type="match status" value="1"/>
</dbReference>
<keyword evidence="3" id="KW-1185">Reference proteome</keyword>
<feature type="transmembrane region" description="Helical" evidence="1">
    <location>
        <begin position="112"/>
        <end position="133"/>
    </location>
</feature>
<evidence type="ECO:0000313" key="3">
    <source>
        <dbReference type="Proteomes" id="UP001321475"/>
    </source>
</evidence>
<accession>A0ABM8G103</accession>
<evidence type="ECO:0000313" key="2">
    <source>
        <dbReference type="EMBL" id="BDZ41752.1"/>
    </source>
</evidence>
<dbReference type="Pfam" id="PF04087">
    <property type="entry name" value="DUF389"/>
    <property type="match status" value="1"/>
</dbReference>
<name>A0ABM8G103_9CELL</name>
<dbReference type="PANTHER" id="PTHR20992:SF9">
    <property type="entry name" value="AT15442P-RELATED"/>
    <property type="match status" value="1"/>
</dbReference>
<dbReference type="EMBL" id="AP027729">
    <property type="protein sequence ID" value="BDZ41752.1"/>
    <property type="molecule type" value="Genomic_DNA"/>
</dbReference>
<organism evidence="2 3">
    <name type="scientific">Paraoerskovia sediminicola</name>
    <dbReference type="NCBI Taxonomy" id="1138587"/>
    <lineage>
        <taxon>Bacteria</taxon>
        <taxon>Bacillati</taxon>
        <taxon>Actinomycetota</taxon>
        <taxon>Actinomycetes</taxon>
        <taxon>Micrococcales</taxon>
        <taxon>Cellulomonadaceae</taxon>
        <taxon>Paraoerskovia</taxon>
    </lineage>
</organism>
<feature type="transmembrane region" description="Helical" evidence="1">
    <location>
        <begin position="56"/>
        <end position="74"/>
    </location>
</feature>
<reference evidence="3" key="1">
    <citation type="journal article" date="2019" name="Int. J. Syst. Evol. Microbiol.">
        <title>The Global Catalogue of Microorganisms (GCM) 10K type strain sequencing project: providing services to taxonomists for standard genome sequencing and annotation.</title>
        <authorList>
            <consortium name="The Broad Institute Genomics Platform"/>
            <consortium name="The Broad Institute Genome Sequencing Center for Infectious Disease"/>
            <person name="Wu L."/>
            <person name="Ma J."/>
        </authorList>
    </citation>
    <scope>NUCLEOTIDE SEQUENCE [LARGE SCALE GENOMIC DNA]</scope>
    <source>
        <strain evidence="3">NBRC 108565</strain>
    </source>
</reference>
<feature type="transmembrane region" description="Helical" evidence="1">
    <location>
        <begin position="80"/>
        <end position="100"/>
    </location>
</feature>
<keyword evidence="1" id="KW-0812">Transmembrane</keyword>
<dbReference type="Proteomes" id="UP001321475">
    <property type="component" value="Chromosome"/>
</dbReference>
<keyword evidence="1" id="KW-1133">Transmembrane helix</keyword>
<protein>
    <submittedName>
        <fullName evidence="2">Membrane protein</fullName>
    </submittedName>
</protein>
<feature type="transmembrane region" description="Helical" evidence="1">
    <location>
        <begin position="153"/>
        <end position="170"/>
    </location>
</feature>
<feature type="transmembrane region" description="Helical" evidence="1">
    <location>
        <begin position="209"/>
        <end position="235"/>
    </location>
</feature>
<gene>
    <name evidence="2" type="ORF">GCM10025865_10510</name>
</gene>
<dbReference type="NCBIfam" id="TIGR00341">
    <property type="entry name" value="TIGR00341 family protein"/>
    <property type="match status" value="1"/>
</dbReference>
<dbReference type="InterPro" id="IPR005240">
    <property type="entry name" value="DUF389"/>
</dbReference>
<feature type="transmembrane region" description="Helical" evidence="1">
    <location>
        <begin position="256"/>
        <end position="283"/>
    </location>
</feature>
<keyword evidence="1" id="KW-0472">Membrane</keyword>
<sequence length="360" mass="36937">MTTTSTPPATPDGTSAGLGFDRRFWGLVPTQQRRALDELADRLDLDSGDTQAKRSAFWAMLSLSGLIAIAGVITDSTATVIGAMIIAPLSTPILGVGLGIVTGRPKRVARSLLYVVAGLALVVLMGYLIALLLPATTSVLTNSQVTGRTSPGIPDLVAAFATGFAGAIALSRKDLGDVLPGIAIAISLVPPLGVVGVCLGQGAPSLALGALLLFVSNVVALVIASTVVFTVAGYAKEAIVARAASARGDRRRRRTYVLIGGAAVVVAIPMVANTVSVALQAVWTGQVSAAADEWLADTPGASVEDVAWQADQVVVQVRSPEALPDVAELQDRVDELVPLDPDVVVLHTVGERVETETAGG</sequence>
<evidence type="ECO:0000256" key="1">
    <source>
        <dbReference type="SAM" id="Phobius"/>
    </source>
</evidence>
<proteinExistence type="predicted"/>
<dbReference type="RefSeq" id="WP_286218848.1">
    <property type="nucleotide sequence ID" value="NZ_AP027729.1"/>
</dbReference>